<evidence type="ECO:0000313" key="3">
    <source>
        <dbReference type="EMBL" id="ANG65065.1"/>
    </source>
</evidence>
<gene>
    <name evidence="3" type="ORF">A8C75_02270</name>
</gene>
<evidence type="ECO:0000313" key="4">
    <source>
        <dbReference type="Proteomes" id="UP000078070"/>
    </source>
</evidence>
<evidence type="ECO:0000256" key="2">
    <source>
        <dbReference type="SAM" id="Phobius"/>
    </source>
</evidence>
<keyword evidence="2" id="KW-0812">Transmembrane</keyword>
<dbReference type="EMBL" id="CP015839">
    <property type="protein sequence ID" value="ANG65065.1"/>
    <property type="molecule type" value="Genomic_DNA"/>
</dbReference>
<dbReference type="PANTHER" id="PTHR43298:SF2">
    <property type="entry name" value="FMN_FAD EXPORTER YEEO-RELATED"/>
    <property type="match status" value="1"/>
</dbReference>
<feature type="transmembrane region" description="Helical" evidence="2">
    <location>
        <begin position="192"/>
        <end position="211"/>
    </location>
</feature>
<feature type="transmembrane region" description="Helical" evidence="2">
    <location>
        <begin position="162"/>
        <end position="186"/>
    </location>
</feature>
<dbReference type="OrthoDB" id="9806302at2"/>
<dbReference type="GO" id="GO:0015297">
    <property type="term" value="F:antiporter activity"/>
    <property type="evidence" value="ECO:0007669"/>
    <property type="project" value="InterPro"/>
</dbReference>
<dbReference type="GO" id="GO:0005886">
    <property type="term" value="C:plasma membrane"/>
    <property type="evidence" value="ECO:0007669"/>
    <property type="project" value="TreeGrafter"/>
</dbReference>
<keyword evidence="1" id="KW-0813">Transport</keyword>
<evidence type="ECO:0000256" key="1">
    <source>
        <dbReference type="ARBA" id="ARBA00022448"/>
    </source>
</evidence>
<dbReference type="KEGG" id="mars:A8C75_02270"/>
<dbReference type="Pfam" id="PF01554">
    <property type="entry name" value="MatE"/>
    <property type="match status" value="2"/>
</dbReference>
<feature type="transmembrane region" description="Helical" evidence="2">
    <location>
        <begin position="263"/>
        <end position="287"/>
    </location>
</feature>
<sequence>MLSNNIKNNFSLAWPLAINAVLMQSMLMIDTLLVAPLGEHALAAMGIATTIMAFMLGIQHALSNGTQLILSRAQGSGQQPAICIAFWAGLGINLAAALLFWCTISVFGQQLVALVSDNPDLQLQAHAYLATIKYILIAASITQVLSAFFNARGNTRIPLKGFVLELPVNVIISYGLINGLGVIPALGLQGAAWGSLVAIGFRLLFLAHMLYQSGNLGRNAPGARRIMPHVMRHLQEIAPIAANFIILSVGMTIYQLIYAQLSIYDYVAITLVFPWIRIGTQFITAWAQAAAITISQALGSGDTGQLGYFIRECTRAALLASLFIALAFYLLSQSMQLIYPAIEPATLTALASIAPLYIFLPIVRTYNTLCGHILRSIGESLQVLRIHFVTQWLISIPACAILVIGFEASIFWAFAMIPAEELLKALPLSRRLRRNASSLATGAAIPSVQTPTRRP</sequence>
<accession>A0A1A9F4E8</accession>
<dbReference type="InterPro" id="IPR050222">
    <property type="entry name" value="MATE_MdtK"/>
</dbReference>
<feature type="transmembrane region" description="Helical" evidence="2">
    <location>
        <begin position="316"/>
        <end position="339"/>
    </location>
</feature>
<keyword evidence="4" id="KW-1185">Reference proteome</keyword>
<dbReference type="Proteomes" id="UP000078070">
    <property type="component" value="Chromosome"/>
</dbReference>
<feature type="transmembrane region" description="Helical" evidence="2">
    <location>
        <begin position="345"/>
        <end position="363"/>
    </location>
</feature>
<dbReference type="STRING" id="1821621.A8C75_02270"/>
<organism evidence="3 4">
    <name type="scientific">Marinobacterium aestuarii</name>
    <dbReference type="NCBI Taxonomy" id="1821621"/>
    <lineage>
        <taxon>Bacteria</taxon>
        <taxon>Pseudomonadati</taxon>
        <taxon>Pseudomonadota</taxon>
        <taxon>Gammaproteobacteria</taxon>
        <taxon>Oceanospirillales</taxon>
        <taxon>Oceanospirillaceae</taxon>
        <taxon>Marinobacterium</taxon>
    </lineage>
</organism>
<dbReference type="InterPro" id="IPR002528">
    <property type="entry name" value="MATE_fam"/>
</dbReference>
<name>A0A1A9F4E8_9GAMM</name>
<protein>
    <submittedName>
        <fullName evidence="3">Multidrug transporter MatE</fullName>
    </submittedName>
</protein>
<feature type="transmembrane region" description="Helical" evidence="2">
    <location>
        <begin position="127"/>
        <end position="150"/>
    </location>
</feature>
<feature type="transmembrane region" description="Helical" evidence="2">
    <location>
        <begin position="12"/>
        <end position="35"/>
    </location>
</feature>
<feature type="transmembrane region" description="Helical" evidence="2">
    <location>
        <begin position="384"/>
        <end position="404"/>
    </location>
</feature>
<dbReference type="GO" id="GO:0042910">
    <property type="term" value="F:xenobiotic transmembrane transporter activity"/>
    <property type="evidence" value="ECO:0007669"/>
    <property type="project" value="InterPro"/>
</dbReference>
<keyword evidence="2" id="KW-1133">Transmembrane helix</keyword>
<feature type="transmembrane region" description="Helical" evidence="2">
    <location>
        <begin position="41"/>
        <end position="62"/>
    </location>
</feature>
<reference evidence="4" key="1">
    <citation type="submission" date="2016-05" db="EMBL/GenBank/DDBJ databases">
        <authorList>
            <person name="Baek K."/>
            <person name="Yang S.-J."/>
        </authorList>
    </citation>
    <scope>NUCLEOTIDE SEQUENCE [LARGE SCALE GENOMIC DNA]</scope>
    <source>
        <strain evidence="4">ST58-10</strain>
    </source>
</reference>
<keyword evidence="2" id="KW-0472">Membrane</keyword>
<feature type="transmembrane region" description="Helical" evidence="2">
    <location>
        <begin position="82"/>
        <end position="107"/>
    </location>
</feature>
<dbReference type="PANTHER" id="PTHR43298">
    <property type="entry name" value="MULTIDRUG RESISTANCE PROTEIN NORM-RELATED"/>
    <property type="match status" value="1"/>
</dbReference>
<proteinExistence type="predicted"/>
<reference evidence="3 4" key="2">
    <citation type="journal article" date="2018" name="Int. J. Syst. Evol. Microbiol.">
        <title>Marinobacterium aestuarii sp. nov., a benzene-degrading marine bacterium isolated from estuary sediment.</title>
        <authorList>
            <person name="Bae S.S."/>
            <person name="Jung J."/>
            <person name="Chung D."/>
            <person name="Baek K."/>
        </authorList>
    </citation>
    <scope>NUCLEOTIDE SEQUENCE [LARGE SCALE GENOMIC DNA]</scope>
    <source>
        <strain evidence="3 4">ST58-10</strain>
    </source>
</reference>
<feature type="transmembrane region" description="Helical" evidence="2">
    <location>
        <begin position="237"/>
        <end position="257"/>
    </location>
</feature>
<dbReference type="AlphaFoldDB" id="A0A1A9F4E8"/>